<dbReference type="GO" id="GO:0005254">
    <property type="term" value="F:chloride channel activity"/>
    <property type="evidence" value="ECO:0007669"/>
    <property type="project" value="TreeGrafter"/>
</dbReference>
<dbReference type="InterPro" id="IPR049452">
    <property type="entry name" value="Anoctamin_TM"/>
</dbReference>
<dbReference type="GO" id="GO:0016020">
    <property type="term" value="C:membrane"/>
    <property type="evidence" value="ECO:0007669"/>
    <property type="project" value="UniProtKB-SubCell"/>
</dbReference>
<protein>
    <submittedName>
        <fullName evidence="7">Ano10 protein</fullName>
    </submittedName>
</protein>
<feature type="transmembrane region" description="Helical" evidence="5">
    <location>
        <begin position="629"/>
        <end position="656"/>
    </location>
</feature>
<proteinExistence type="predicted"/>
<reference evidence="7" key="1">
    <citation type="submission" date="2021-02" db="EMBL/GenBank/DDBJ databases">
        <authorList>
            <person name="Dougan E. K."/>
            <person name="Rhodes N."/>
            <person name="Thang M."/>
            <person name="Chan C."/>
        </authorList>
    </citation>
    <scope>NUCLEOTIDE SEQUENCE</scope>
</reference>
<feature type="transmembrane region" description="Helical" evidence="5">
    <location>
        <begin position="374"/>
        <end position="399"/>
    </location>
</feature>
<dbReference type="PANTHER" id="PTHR12308:SF73">
    <property type="entry name" value="ANOCTAMIN"/>
    <property type="match status" value="1"/>
</dbReference>
<keyword evidence="4 5" id="KW-0472">Membrane</keyword>
<feature type="transmembrane region" description="Helical" evidence="5">
    <location>
        <begin position="709"/>
        <end position="727"/>
    </location>
</feature>
<name>A0A812S1X7_9DINO</name>
<feature type="transmembrane region" description="Helical" evidence="5">
    <location>
        <begin position="677"/>
        <end position="703"/>
    </location>
</feature>
<dbReference type="Proteomes" id="UP000604046">
    <property type="component" value="Unassembled WGS sequence"/>
</dbReference>
<dbReference type="PANTHER" id="PTHR12308">
    <property type="entry name" value="ANOCTAMIN"/>
    <property type="match status" value="1"/>
</dbReference>
<feature type="domain" description="Anoctamin transmembrane" evidence="6">
    <location>
        <begin position="269"/>
        <end position="744"/>
    </location>
</feature>
<comment type="subcellular location">
    <subcellularLocation>
        <location evidence="1">Membrane</location>
        <topology evidence="1">Multi-pass membrane protein</topology>
    </subcellularLocation>
</comment>
<keyword evidence="8" id="KW-1185">Reference proteome</keyword>
<dbReference type="OrthoDB" id="296386at2759"/>
<feature type="transmembrane region" description="Helical" evidence="5">
    <location>
        <begin position="405"/>
        <end position="426"/>
    </location>
</feature>
<evidence type="ECO:0000313" key="8">
    <source>
        <dbReference type="Proteomes" id="UP000604046"/>
    </source>
</evidence>
<feature type="transmembrane region" description="Helical" evidence="5">
    <location>
        <begin position="551"/>
        <end position="572"/>
    </location>
</feature>
<keyword evidence="2 5" id="KW-0812">Transmembrane</keyword>
<gene>
    <name evidence="7" type="primary">ano10</name>
    <name evidence="7" type="ORF">SNAT2548_LOCUS25904</name>
</gene>
<feature type="transmembrane region" description="Helical" evidence="5">
    <location>
        <begin position="277"/>
        <end position="304"/>
    </location>
</feature>
<evidence type="ECO:0000256" key="5">
    <source>
        <dbReference type="SAM" id="Phobius"/>
    </source>
</evidence>
<dbReference type="EMBL" id="CAJNDS010002412">
    <property type="protein sequence ID" value="CAE7464237.1"/>
    <property type="molecule type" value="Genomic_DNA"/>
</dbReference>
<accession>A0A812S1X7</accession>
<dbReference type="InterPro" id="IPR007632">
    <property type="entry name" value="Anoctamin"/>
</dbReference>
<evidence type="ECO:0000259" key="6">
    <source>
        <dbReference type="Pfam" id="PF04547"/>
    </source>
</evidence>
<keyword evidence="3 5" id="KW-1133">Transmembrane helix</keyword>
<evidence type="ECO:0000256" key="4">
    <source>
        <dbReference type="ARBA" id="ARBA00023136"/>
    </source>
</evidence>
<evidence type="ECO:0000256" key="2">
    <source>
        <dbReference type="ARBA" id="ARBA00022692"/>
    </source>
</evidence>
<evidence type="ECO:0000256" key="3">
    <source>
        <dbReference type="ARBA" id="ARBA00022989"/>
    </source>
</evidence>
<dbReference type="AlphaFoldDB" id="A0A812S1X7"/>
<evidence type="ECO:0000313" key="7">
    <source>
        <dbReference type="EMBL" id="CAE7464237.1"/>
    </source>
</evidence>
<sequence>MESFKSLLAKSDGADSDADSVAEVVQLSGLVPPLQLDTQECTMVIIMPRNKTAGGIVDHKETVENPLTKAKRIFDMPNNHDSCKTLAKLEHIKSDEPMSMDLYQADIRKRFMDVLKESGFKAQPFPSIDRDETFLKLYLPLDGEHIAVMAEHLEYDMPVKESVYETVEPHGPYPGRVAMHNTDKLPVLARIPFRAAEKDRFCPFRSIDAIRLLEFWLDEWVSLDEMEKQGIITCYFPCPSARQIQEIHNEVLTTDKWFNPHFADATIKIRPYFGETLAFYFKFVAHLAQSMLVPGFVGVVFFVLNRTDVVDQENVGQARQACCVLFSIWAATLLQIFSRHSSRTKQFWGVEETERFAQPNPDWDPTRTGETARLCVNLATVTYIVVYVGAITVLLTWQYNIPPDAPGASMFSLLLTIVIKGGNFLWSKIAPALVEFENHRTEVDMEEKLSALLAGVKLFVANFPFLSHVFLTNSLQAECASTFEEAASKTWKGFNIALLDQDTLHDLHKMSFHRGKKRICIPGCVPTDYTTARIYSETNCDADVKDNLTTYFVFAIVIEVALLILPIILSYWEIRKEFKKLQAKDSDSEQADEEKTYSFLQWEAKKFPYEFGSWGGDKVNDFLDMAINYSIVACWGVLYPPMATIAAVALFVLLRLRVYRMLYVTRRPLPRASAGLGIWRTIFQCINIAAVACNVGMATMFFYPMRNKAFGLQLMLFLLFEHAILMLQATVKFVISDSPADVTEIKYYNEYVKKTLKKSRIAPLTPSWLDHVDVSLNPDQVESEEDSDSS</sequence>
<organism evidence="7 8">
    <name type="scientific">Symbiodinium natans</name>
    <dbReference type="NCBI Taxonomy" id="878477"/>
    <lineage>
        <taxon>Eukaryota</taxon>
        <taxon>Sar</taxon>
        <taxon>Alveolata</taxon>
        <taxon>Dinophyceae</taxon>
        <taxon>Suessiales</taxon>
        <taxon>Symbiodiniaceae</taxon>
        <taxon>Symbiodinium</taxon>
    </lineage>
</organism>
<evidence type="ECO:0000256" key="1">
    <source>
        <dbReference type="ARBA" id="ARBA00004141"/>
    </source>
</evidence>
<dbReference type="Pfam" id="PF04547">
    <property type="entry name" value="Anoctamin"/>
    <property type="match status" value="1"/>
</dbReference>
<comment type="caution">
    <text evidence="7">The sequence shown here is derived from an EMBL/GenBank/DDBJ whole genome shotgun (WGS) entry which is preliminary data.</text>
</comment>